<dbReference type="STRING" id="1392250.A0A2I2G4K2"/>
<feature type="region of interest" description="Disordered" evidence="1">
    <location>
        <begin position="77"/>
        <end position="267"/>
    </location>
</feature>
<reference evidence="2 3" key="1">
    <citation type="submission" date="2016-12" db="EMBL/GenBank/DDBJ databases">
        <title>The genomes of Aspergillus section Nigri reveals drivers in fungal speciation.</title>
        <authorList>
            <consortium name="DOE Joint Genome Institute"/>
            <person name="Vesth T.C."/>
            <person name="Nybo J."/>
            <person name="Theobald S."/>
            <person name="Brandl J."/>
            <person name="Frisvad J.C."/>
            <person name="Nielsen K.F."/>
            <person name="Lyhne E.K."/>
            <person name="Kogle M.E."/>
            <person name="Kuo A."/>
            <person name="Riley R."/>
            <person name="Clum A."/>
            <person name="Nolan M."/>
            <person name="Lipzen A."/>
            <person name="Salamov A."/>
            <person name="Henrissat B."/>
            <person name="Wiebenga A."/>
            <person name="De Vries R.P."/>
            <person name="Grigoriev I.V."/>
            <person name="Mortensen U.H."/>
            <person name="Andersen M.R."/>
            <person name="Baker S.E."/>
        </authorList>
    </citation>
    <scope>NUCLEOTIDE SEQUENCE [LARGE SCALE GENOMIC DNA]</scope>
    <source>
        <strain evidence="2 3">IBT 23096</strain>
    </source>
</reference>
<dbReference type="Gene3D" id="2.60.40.640">
    <property type="match status" value="1"/>
</dbReference>
<feature type="compositionally biased region" description="Polar residues" evidence="1">
    <location>
        <begin position="52"/>
        <end position="61"/>
    </location>
</feature>
<dbReference type="OrthoDB" id="1918at2759"/>
<proteinExistence type="predicted"/>
<dbReference type="RefSeq" id="XP_024703112.1">
    <property type="nucleotide sequence ID" value="XM_024845742.1"/>
</dbReference>
<dbReference type="GeneID" id="36553441"/>
<feature type="compositionally biased region" description="Low complexity" evidence="1">
    <location>
        <begin position="91"/>
        <end position="103"/>
    </location>
</feature>
<accession>A0A2I2G4K2</accession>
<dbReference type="InterPro" id="IPR014848">
    <property type="entry name" value="Rgp1"/>
</dbReference>
<feature type="region of interest" description="Disordered" evidence="1">
    <location>
        <begin position="33"/>
        <end position="61"/>
    </location>
</feature>
<dbReference type="VEuPathDB" id="FungiDB:P170DRAFT_385770"/>
<dbReference type="AlphaFoldDB" id="A0A2I2G4K2"/>
<evidence type="ECO:0000313" key="2">
    <source>
        <dbReference type="EMBL" id="PLB47810.1"/>
    </source>
</evidence>
<evidence type="ECO:0000256" key="1">
    <source>
        <dbReference type="SAM" id="MobiDB-lite"/>
    </source>
</evidence>
<dbReference type="Proteomes" id="UP000234275">
    <property type="component" value="Unassembled WGS sequence"/>
</dbReference>
<keyword evidence="3" id="KW-1185">Reference proteome</keyword>
<comment type="caution">
    <text evidence="2">The sequence shown here is derived from an EMBL/GenBank/DDBJ whole genome shotgun (WGS) entry which is preliminary data.</text>
</comment>
<organism evidence="2 3">
    <name type="scientific">Aspergillus steynii IBT 23096</name>
    <dbReference type="NCBI Taxonomy" id="1392250"/>
    <lineage>
        <taxon>Eukaryota</taxon>
        <taxon>Fungi</taxon>
        <taxon>Dikarya</taxon>
        <taxon>Ascomycota</taxon>
        <taxon>Pezizomycotina</taxon>
        <taxon>Eurotiomycetes</taxon>
        <taxon>Eurotiomycetidae</taxon>
        <taxon>Eurotiales</taxon>
        <taxon>Aspergillaceae</taxon>
        <taxon>Aspergillus</taxon>
        <taxon>Aspergillus subgen. Circumdati</taxon>
    </lineage>
</organism>
<dbReference type="InterPro" id="IPR014752">
    <property type="entry name" value="Arrestin-like_C"/>
</dbReference>
<protein>
    <submittedName>
        <fullName evidence="2">Intracellular protein transport protein</fullName>
    </submittedName>
</protein>
<dbReference type="Pfam" id="PF08737">
    <property type="entry name" value="Rgp1"/>
    <property type="match status" value="1"/>
</dbReference>
<dbReference type="PANTHER" id="PTHR12507">
    <property type="entry name" value="REDUCED GROWTH PHENOTYPE 1 RGP1, YEAST -RELATED"/>
    <property type="match status" value="1"/>
</dbReference>
<gene>
    <name evidence="2" type="ORF">P170DRAFT_385770</name>
</gene>
<feature type="region of interest" description="Disordered" evidence="1">
    <location>
        <begin position="384"/>
        <end position="409"/>
    </location>
</feature>
<sequence>MSSDIQVFVKWKDQTIFAGEDVECTITFKNVADGTGESKNGGQHSHQRKQSRAANVTPHSDSFFSLKSPHSLFFNNNRRSFPTRNPHHRSISSLSSPLIGSHSFPPPSTPRSTSSYGHKHKRSVSILSIDSEGGGEKTPRTSSQFNRPRPTRGHGRSASLQVVPRRYEGYEDSPQKAARIPSRGFPSPVTPSSHGPRVDIDRLNRTSRSGSEVASPTRPIESPRTPVRRPQLPPMDFKFPPPSDANHLRPDASPAVTPNDENPNLAVTARTNGKDASSLAAPGQLPQLTKIMSTSSLSGSHKSSGEFYSAGNNSSETLQSEYTNYSLPAPGPGGPRHSRHMSSFEPVGLSPNSQTLLMGYAQISASFTVDGSLVQQSAFDDVKRKGVVGGQGGTGTPRSRPGSSGDKGRKTGGFWGAFKWNAIEESISGLLSNNELDGLRDMRGVTSSKSIPLLSTSQSLLFVDLRLAPGEEQSYSFAFTLPPGLPASHKGKAIKISYNLVIGTQRPSRPNEPQRVNRITIPFRVFNGVNAQGEILGHDLMSPYVLLRDEARVQKVGNSPPPVAKPKSISGATWKSAPDFLNYVDEILEQSARSNLLQPPDNSSDKRSIHEVSTGPISCKDAIDLAILRSNQAFSSSRSPNRFEIARNGRRIAVVVLNRPAHRLGETIMATVNLADASLPCYAIRATLESSERVAAPLAVRSGASIRRATRRVHASFFENTLYSTRVVFSPAVPITATPTILTSGVNYDWELRFEFVTTSVHNDGESGPSGERLLEAVHEDDRGRIMTALESLGCESFEISIPITIYGETVRERVPEENEGYSI</sequence>
<feature type="region of interest" description="Disordered" evidence="1">
    <location>
        <begin position="294"/>
        <end position="314"/>
    </location>
</feature>
<evidence type="ECO:0000313" key="3">
    <source>
        <dbReference type="Proteomes" id="UP000234275"/>
    </source>
</evidence>
<dbReference type="EMBL" id="MSFO01000005">
    <property type="protein sequence ID" value="PLB47810.1"/>
    <property type="molecule type" value="Genomic_DNA"/>
</dbReference>
<name>A0A2I2G4K2_9EURO</name>